<proteinExistence type="inferred from homology"/>
<dbReference type="EMBL" id="JAADJO010000009">
    <property type="protein sequence ID" value="NDJ73891.1"/>
    <property type="molecule type" value="Genomic_DNA"/>
</dbReference>
<accession>A0A6B2FT28</accession>
<dbReference type="Gene3D" id="3.40.50.450">
    <property type="match status" value="1"/>
</dbReference>
<organism evidence="2">
    <name type="scientific">Lactobacillus paragasseri</name>
    <dbReference type="NCBI Taxonomy" id="2107999"/>
    <lineage>
        <taxon>Bacteria</taxon>
        <taxon>Bacillati</taxon>
        <taxon>Bacillota</taxon>
        <taxon>Bacilli</taxon>
        <taxon>Lactobacillales</taxon>
        <taxon>Lactobacillaceae</taxon>
        <taxon>Lactobacillus</taxon>
    </lineage>
</organism>
<dbReference type="HAMAP" id="MF_01575">
    <property type="entry name" value="UPF0398"/>
    <property type="match status" value="1"/>
</dbReference>
<dbReference type="NCBIfam" id="NF010181">
    <property type="entry name" value="PRK13660.1"/>
    <property type="match status" value="1"/>
</dbReference>
<dbReference type="AlphaFoldDB" id="A0A6B2FT28"/>
<comment type="similarity">
    <text evidence="1">Belongs to the UPF0398 family.</text>
</comment>
<comment type="caution">
    <text evidence="2">The sequence shown here is derived from an EMBL/GenBank/DDBJ whole genome shotgun (WGS) entry which is preliminary data.</text>
</comment>
<protein>
    <recommendedName>
        <fullName evidence="1">UPF0398 protein GWG61_05155</fullName>
    </recommendedName>
</protein>
<evidence type="ECO:0000256" key="1">
    <source>
        <dbReference type="HAMAP-Rule" id="MF_01575"/>
    </source>
</evidence>
<evidence type="ECO:0000313" key="2">
    <source>
        <dbReference type="EMBL" id="NDJ73891.1"/>
    </source>
</evidence>
<dbReference type="PANTHER" id="PTHR38440:SF1">
    <property type="entry name" value="UPF0398 PROTEIN SPR0331"/>
    <property type="match status" value="1"/>
</dbReference>
<dbReference type="SUPFAM" id="SSF102405">
    <property type="entry name" value="MCP/YpsA-like"/>
    <property type="match status" value="1"/>
</dbReference>
<dbReference type="RefSeq" id="WP_003648862.1">
    <property type="nucleotide sequence ID" value="NZ_CAKMAD010000001.1"/>
</dbReference>
<dbReference type="PANTHER" id="PTHR38440">
    <property type="entry name" value="UPF0398 PROTEIN YPSA"/>
    <property type="match status" value="1"/>
</dbReference>
<dbReference type="Pfam" id="PF06908">
    <property type="entry name" value="YpsA"/>
    <property type="match status" value="1"/>
</dbReference>
<name>A0A6B2FT28_9LACO</name>
<dbReference type="PIRSF" id="PIRSF021290">
    <property type="entry name" value="DUF1273"/>
    <property type="match status" value="1"/>
</dbReference>
<reference evidence="2" key="1">
    <citation type="submission" date="2020-01" db="EMBL/GenBank/DDBJ databases">
        <title>Vaginal microbiome of pregnant Indian women: Insights into the genome of dominants Lactobacillus species.</title>
        <authorList>
            <person name="Das B."/>
            <person name="Mehta O."/>
            <person name="Ghosh T.S."/>
            <person name="Kothidar A."/>
            <person name="Gowtham M.R."/>
            <person name="Mitra R."/>
            <person name="Kshetrapal P."/>
            <person name="Wadhwa N."/>
            <person name="Thiruvengadam R."/>
            <person name="Nair G.B."/>
            <person name="Bhatnagar S."/>
            <person name="Das B."/>
        </authorList>
    </citation>
    <scope>NUCLEOTIDE SEQUENCE</scope>
    <source>
        <strain evidence="2">Indica</strain>
    </source>
</reference>
<gene>
    <name evidence="2" type="ORF">GWG61_05155</name>
</gene>
<dbReference type="InterPro" id="IPR010697">
    <property type="entry name" value="YspA"/>
</dbReference>
<sequence length="189" mass="22551">MKRLWVTGYRSYELSIFSDKDPKLTVIKYTLTNYFKSLLEEGKIDWIISGANLGIEQWALEAAIQLQNEYSIHTALMTPYLEFSKRWNENNQMKYQNLTEQVDFTAATSNYPYMSPAQLKNYQSFMLEHTDRAVLIYDPEHPGKPKYDYEAIQKYQEGHDYPVDIIDFYDLQESAEEYEENHRQENNFY</sequence>